<evidence type="ECO:0000313" key="2">
    <source>
        <dbReference type="EMBL" id="GAA4811939.1"/>
    </source>
</evidence>
<dbReference type="InterPro" id="IPR036689">
    <property type="entry name" value="ESAT-6-like_sf"/>
</dbReference>
<name>A0ABP9CJ73_9PSEU</name>
<keyword evidence="3" id="KW-1185">Reference proteome</keyword>
<evidence type="ECO:0000313" key="3">
    <source>
        <dbReference type="Proteomes" id="UP001500928"/>
    </source>
</evidence>
<dbReference type="Gene3D" id="1.10.287.1060">
    <property type="entry name" value="ESAT-6-like"/>
    <property type="match status" value="1"/>
</dbReference>
<dbReference type="Proteomes" id="UP001500928">
    <property type="component" value="Unassembled WGS sequence"/>
</dbReference>
<feature type="compositionally biased region" description="Pro residues" evidence="1">
    <location>
        <begin position="241"/>
        <end position="261"/>
    </location>
</feature>
<proteinExistence type="predicted"/>
<protein>
    <submittedName>
        <fullName evidence="2">Uncharacterized protein</fullName>
    </submittedName>
</protein>
<sequence length="261" mass="26400">MTGPDRPLRLVPAAGPVDVGGPSRPALLAAVDAAVGVLTAHLARWAALPPRWRGVPAGPDTDPATVARAGAQARELPDPVALAEQADALREAADVVRRQHVDTAEDLGPLWDTWAGPSADAVQRRVSALARSAHGLVGELGDTADVVDTAAGQVAAAVRDLAAGAAAVRPADPVGGLHPAQVDAMLAAVRTDPGVERPLRAWAADLEERLRLFLGAAARSRAAGREAGARVRERLAAAGPLGPPVSPPGGGPPPRSGPPSP</sequence>
<comment type="caution">
    <text evidence="2">The sequence shown here is derived from an EMBL/GenBank/DDBJ whole genome shotgun (WGS) entry which is preliminary data.</text>
</comment>
<gene>
    <name evidence="2" type="ORF">GCM10023200_57180</name>
</gene>
<feature type="region of interest" description="Disordered" evidence="1">
    <location>
        <begin position="221"/>
        <end position="261"/>
    </location>
</feature>
<dbReference type="RefSeq" id="WP_345424390.1">
    <property type="nucleotide sequence ID" value="NZ_BAABHO010000078.1"/>
</dbReference>
<organism evidence="2 3">
    <name type="scientific">Actinomycetospora chlora</name>
    <dbReference type="NCBI Taxonomy" id="663608"/>
    <lineage>
        <taxon>Bacteria</taxon>
        <taxon>Bacillati</taxon>
        <taxon>Actinomycetota</taxon>
        <taxon>Actinomycetes</taxon>
        <taxon>Pseudonocardiales</taxon>
        <taxon>Pseudonocardiaceae</taxon>
        <taxon>Actinomycetospora</taxon>
    </lineage>
</organism>
<dbReference type="SUPFAM" id="SSF140453">
    <property type="entry name" value="EsxAB dimer-like"/>
    <property type="match status" value="1"/>
</dbReference>
<feature type="compositionally biased region" description="Basic and acidic residues" evidence="1">
    <location>
        <begin position="223"/>
        <end position="235"/>
    </location>
</feature>
<evidence type="ECO:0000256" key="1">
    <source>
        <dbReference type="SAM" id="MobiDB-lite"/>
    </source>
</evidence>
<accession>A0ABP9CJ73</accession>
<reference evidence="3" key="1">
    <citation type="journal article" date="2019" name="Int. J. Syst. Evol. Microbiol.">
        <title>The Global Catalogue of Microorganisms (GCM) 10K type strain sequencing project: providing services to taxonomists for standard genome sequencing and annotation.</title>
        <authorList>
            <consortium name="The Broad Institute Genomics Platform"/>
            <consortium name="The Broad Institute Genome Sequencing Center for Infectious Disease"/>
            <person name="Wu L."/>
            <person name="Ma J."/>
        </authorList>
    </citation>
    <scope>NUCLEOTIDE SEQUENCE [LARGE SCALE GENOMIC DNA]</scope>
    <source>
        <strain evidence="3">JCM 17979</strain>
    </source>
</reference>
<dbReference type="EMBL" id="BAABHO010000078">
    <property type="protein sequence ID" value="GAA4811939.1"/>
    <property type="molecule type" value="Genomic_DNA"/>
</dbReference>